<dbReference type="InterPro" id="IPR015345">
    <property type="entry name" value="Cytokinin_DH_FAD/cytokin-bd"/>
</dbReference>
<dbReference type="EMBL" id="JAYMYR010000007">
    <property type="protein sequence ID" value="KAK7354648.1"/>
    <property type="molecule type" value="Genomic_DNA"/>
</dbReference>
<keyword evidence="6" id="KW-0560">Oxidoreductase</keyword>
<evidence type="ECO:0000256" key="6">
    <source>
        <dbReference type="ARBA" id="ARBA00023002"/>
    </source>
</evidence>
<comment type="cofactor">
    <cofactor evidence="1">
        <name>FAD</name>
        <dbReference type="ChEBI" id="CHEBI:57692"/>
    </cofactor>
</comment>
<evidence type="ECO:0000313" key="9">
    <source>
        <dbReference type="EMBL" id="KAK7354648.1"/>
    </source>
</evidence>
<dbReference type="SUPFAM" id="SSF55103">
    <property type="entry name" value="FAD-linked oxidases, C-terminal domain"/>
    <property type="match status" value="1"/>
</dbReference>
<keyword evidence="4" id="KW-0285">Flavoprotein</keyword>
<evidence type="ECO:0000256" key="2">
    <source>
        <dbReference type="ARBA" id="ARBA00005466"/>
    </source>
</evidence>
<dbReference type="GO" id="GO:0071949">
    <property type="term" value="F:FAD binding"/>
    <property type="evidence" value="ECO:0007669"/>
    <property type="project" value="InterPro"/>
</dbReference>
<proteinExistence type="inferred from homology"/>
<dbReference type="Gene3D" id="3.30.43.10">
    <property type="entry name" value="Uridine Diphospho-n-acetylenolpyruvylglucosamine Reductase, domain 2"/>
    <property type="match status" value="1"/>
</dbReference>
<evidence type="ECO:0000256" key="3">
    <source>
        <dbReference type="ARBA" id="ARBA00011928"/>
    </source>
</evidence>
<dbReference type="Gene3D" id="3.30.465.10">
    <property type="match status" value="1"/>
</dbReference>
<gene>
    <name evidence="9" type="ORF">VNO80_20113</name>
</gene>
<dbReference type="InterPro" id="IPR016164">
    <property type="entry name" value="FAD-linked_Oxase-like_C"/>
</dbReference>
<dbReference type="InterPro" id="IPR016166">
    <property type="entry name" value="FAD-bd_PCMH"/>
</dbReference>
<keyword evidence="5" id="KW-0274">FAD</keyword>
<evidence type="ECO:0000256" key="4">
    <source>
        <dbReference type="ARBA" id="ARBA00022630"/>
    </source>
</evidence>
<dbReference type="InterPro" id="IPR016167">
    <property type="entry name" value="FAD-bd_PCMH_sub1"/>
</dbReference>
<dbReference type="Proteomes" id="UP001374584">
    <property type="component" value="Unassembled WGS sequence"/>
</dbReference>
<accession>A0AAN9R5I2</accession>
<dbReference type="PROSITE" id="PS51387">
    <property type="entry name" value="FAD_PCMH"/>
    <property type="match status" value="1"/>
</dbReference>
<evidence type="ECO:0000256" key="7">
    <source>
        <dbReference type="ARBA" id="ARBA00048224"/>
    </source>
</evidence>
<dbReference type="GO" id="GO:0019139">
    <property type="term" value="F:cytokinin dehydrogenase activity"/>
    <property type="evidence" value="ECO:0007669"/>
    <property type="project" value="UniProtKB-EC"/>
</dbReference>
<reference evidence="9 10" key="1">
    <citation type="submission" date="2024-01" db="EMBL/GenBank/DDBJ databases">
        <title>The genomes of 5 underutilized Papilionoideae crops provide insights into root nodulation and disease resistanc.</title>
        <authorList>
            <person name="Jiang F."/>
        </authorList>
    </citation>
    <scope>NUCLEOTIDE SEQUENCE [LARGE SCALE GENOMIC DNA]</scope>
    <source>
        <strain evidence="9">JINMINGXINNONG_FW02</strain>
        <tissue evidence="9">Leaves</tissue>
    </source>
</reference>
<dbReference type="Gene3D" id="3.40.462.10">
    <property type="entry name" value="FAD-linked oxidases, C-terminal domain"/>
    <property type="match status" value="1"/>
</dbReference>
<comment type="catalytic activity">
    <reaction evidence="7">
        <text>N(6)-dimethylallyladenine + A + H2O = 3-methyl-2-butenal + adenine + AH2</text>
        <dbReference type="Rhea" id="RHEA:13625"/>
        <dbReference type="ChEBI" id="CHEBI:13193"/>
        <dbReference type="ChEBI" id="CHEBI:15377"/>
        <dbReference type="ChEBI" id="CHEBI:15825"/>
        <dbReference type="ChEBI" id="CHEBI:16708"/>
        <dbReference type="ChEBI" id="CHEBI:17499"/>
        <dbReference type="ChEBI" id="CHEBI:17660"/>
        <dbReference type="EC" id="1.5.99.12"/>
    </reaction>
</comment>
<dbReference type="InterPro" id="IPR050432">
    <property type="entry name" value="FAD-linked_Oxidoreductases_BP"/>
</dbReference>
<organism evidence="9 10">
    <name type="scientific">Phaseolus coccineus</name>
    <name type="common">Scarlet runner bean</name>
    <name type="synonym">Phaseolus multiflorus</name>
    <dbReference type="NCBI Taxonomy" id="3886"/>
    <lineage>
        <taxon>Eukaryota</taxon>
        <taxon>Viridiplantae</taxon>
        <taxon>Streptophyta</taxon>
        <taxon>Embryophyta</taxon>
        <taxon>Tracheophyta</taxon>
        <taxon>Spermatophyta</taxon>
        <taxon>Magnoliopsida</taxon>
        <taxon>eudicotyledons</taxon>
        <taxon>Gunneridae</taxon>
        <taxon>Pentapetalae</taxon>
        <taxon>rosids</taxon>
        <taxon>fabids</taxon>
        <taxon>Fabales</taxon>
        <taxon>Fabaceae</taxon>
        <taxon>Papilionoideae</taxon>
        <taxon>50 kb inversion clade</taxon>
        <taxon>NPAAA clade</taxon>
        <taxon>indigoferoid/millettioid clade</taxon>
        <taxon>Phaseoleae</taxon>
        <taxon>Phaseolus</taxon>
    </lineage>
</organism>
<dbReference type="PANTHER" id="PTHR13878">
    <property type="entry name" value="GULONOLACTONE OXIDASE"/>
    <property type="match status" value="1"/>
</dbReference>
<dbReference type="SUPFAM" id="SSF56176">
    <property type="entry name" value="FAD-binding/transporter-associated domain-like"/>
    <property type="match status" value="1"/>
</dbReference>
<dbReference type="GO" id="GO:0009690">
    <property type="term" value="P:cytokinin metabolic process"/>
    <property type="evidence" value="ECO:0007669"/>
    <property type="project" value="InterPro"/>
</dbReference>
<evidence type="ECO:0000313" key="10">
    <source>
        <dbReference type="Proteomes" id="UP001374584"/>
    </source>
</evidence>
<dbReference type="EC" id="1.5.99.12" evidence="3"/>
<dbReference type="Pfam" id="PF01565">
    <property type="entry name" value="FAD_binding_4"/>
    <property type="match status" value="1"/>
</dbReference>
<dbReference type="PANTHER" id="PTHR13878:SF163">
    <property type="entry name" value="CYTOKININ DEHYDROGENASE"/>
    <property type="match status" value="1"/>
</dbReference>
<dbReference type="InterPro" id="IPR016169">
    <property type="entry name" value="FAD-bd_PCMH_sub2"/>
</dbReference>
<dbReference type="AlphaFoldDB" id="A0AAN9R5I2"/>
<protein>
    <recommendedName>
        <fullName evidence="3">cytokinin dehydrogenase</fullName>
        <ecNumber evidence="3">1.5.99.12</ecNumber>
    </recommendedName>
</protein>
<comment type="similarity">
    <text evidence="2">Belongs to the oxygen-dependent FAD-linked oxidoreductase family.</text>
</comment>
<dbReference type="InterPro" id="IPR036318">
    <property type="entry name" value="FAD-bd_PCMH-like_sf"/>
</dbReference>
<dbReference type="InterPro" id="IPR016170">
    <property type="entry name" value="Cytok_DH_C_sf"/>
</dbReference>
<keyword evidence="10" id="KW-1185">Reference proteome</keyword>
<evidence type="ECO:0000256" key="1">
    <source>
        <dbReference type="ARBA" id="ARBA00001974"/>
    </source>
</evidence>
<evidence type="ECO:0000259" key="8">
    <source>
        <dbReference type="PROSITE" id="PS51387"/>
    </source>
</evidence>
<feature type="domain" description="FAD-binding PCMH-type" evidence="8">
    <location>
        <begin position="50"/>
        <end position="231"/>
    </location>
</feature>
<name>A0AAN9R5I2_PHACN</name>
<dbReference type="InterPro" id="IPR006094">
    <property type="entry name" value="Oxid_FAD_bind_N"/>
</dbReference>
<sequence length="513" mass="57643">MVVLLLSCNVLTQEQPRLWSAFQVSKELASKLSRNPQTLPLASTDYGNIVHKTPVAVFEPSSVGDILALISFSNSLPTPFTIAPRGKAHSVHGQAMNNLSGVVLNMTNLHWPEIVVACDGKSPLGCYADAGGGQLWYDVLHATLPHGLTPLSWTDYMYATVGGTLSNAGMGGMSFLFGPQISNVLELDVVTGKGDLVSCSGEKESELFYGVLGGLGQFGVITRARIPLGPAPNRVKWLRLLYNNFTAFSRDQEHLISFSESNDKTTADYVEGMLLLNQPPLDLFFFPPSDHQRITSLVTQNGIIYLLELAKYYDNNSEALIKKEVTDLVKGLSFLPTFVFEKDVSYEEFVNRVYPLEMILRSEGLWEVPHPWLNLWVPRSRISDFNEGVFRDIILKQNITGGGFLVYPTNRNKWDDRMSPVTPDEDVFYVVDFLRTATRFDVVEKFQAQNKEILQFCRKAGIKIREYLTGNKTQQQWVEHFGPKWKLFADRKAQFDPKRILSPGQGIFHQTMC</sequence>
<dbReference type="Pfam" id="PF09265">
    <property type="entry name" value="Cytokin-bind"/>
    <property type="match status" value="1"/>
</dbReference>
<evidence type="ECO:0000256" key="5">
    <source>
        <dbReference type="ARBA" id="ARBA00022827"/>
    </source>
</evidence>
<comment type="caution">
    <text evidence="9">The sequence shown here is derived from an EMBL/GenBank/DDBJ whole genome shotgun (WGS) entry which is preliminary data.</text>
</comment>